<sequence length="242" mass="25156">MSRKYGKKHLAAAFLCGTLFFSGLSYAATQSIDVSFPQLKFFVNGEDKTPAAEFDNNGTKVPSSLIYEGTTYVPLRMVGQMVTEAVYWDGNTSSVSIGQPHVLLTDAAGKSLGSAVLTAAPQGVSVKVSVSGLTPGLHGIHVHESAIQGSDFKTAGGHFNPEGKKHGHDNPEGAHIGDLVNLEVKADGTAEAELLVEGATLTAGDEHSLLGKSLIIHAAADDYKTDPSGNSGDRIAGGNIPQ</sequence>
<dbReference type="HOGENOM" id="CLU_1110171_0_0_9"/>
<dbReference type="PATRIC" id="fig|1036673.3.peg.3361"/>
<name>F8FFI1_PAEMK</name>
<reference evidence="5 6" key="2">
    <citation type="journal article" date="2013" name="Genome Announc.">
        <title>Genome Sequence of Growth-Improving Paenibacillus mucilaginosus Strain KNP414.</title>
        <authorList>
            <person name="Lu J.J."/>
            <person name="Wang J.F."/>
            <person name="Hu X.F."/>
        </authorList>
    </citation>
    <scope>NUCLEOTIDE SEQUENCE [LARGE SCALE GENOMIC DNA]</scope>
    <source>
        <strain evidence="5 6">KNP414</strain>
    </source>
</reference>
<evidence type="ECO:0000256" key="2">
    <source>
        <dbReference type="SAM" id="MobiDB-lite"/>
    </source>
</evidence>
<evidence type="ECO:0000256" key="3">
    <source>
        <dbReference type="SAM" id="SignalP"/>
    </source>
</evidence>
<dbReference type="GO" id="GO:0005507">
    <property type="term" value="F:copper ion binding"/>
    <property type="evidence" value="ECO:0007669"/>
    <property type="project" value="InterPro"/>
</dbReference>
<protein>
    <submittedName>
        <fullName evidence="5">Superoxide dismutase copper/zinc binding protein</fullName>
    </submittedName>
</protein>
<dbReference type="InterPro" id="IPR001424">
    <property type="entry name" value="SOD_Cu_Zn_dom"/>
</dbReference>
<evidence type="ECO:0000313" key="5">
    <source>
        <dbReference type="EMBL" id="AEI42209.1"/>
    </source>
</evidence>
<feature type="chain" id="PRO_5003370606" evidence="3">
    <location>
        <begin position="28"/>
        <end position="242"/>
    </location>
</feature>
<dbReference type="GO" id="GO:0006801">
    <property type="term" value="P:superoxide metabolic process"/>
    <property type="evidence" value="ECO:0007669"/>
    <property type="project" value="InterPro"/>
</dbReference>
<organism evidence="5 6">
    <name type="scientific">Paenibacillus mucilaginosus (strain KNP414)</name>
    <dbReference type="NCBI Taxonomy" id="1036673"/>
    <lineage>
        <taxon>Bacteria</taxon>
        <taxon>Bacillati</taxon>
        <taxon>Bacillota</taxon>
        <taxon>Bacilli</taxon>
        <taxon>Bacillales</taxon>
        <taxon>Paenibacillaceae</taxon>
        <taxon>Paenibacillus</taxon>
    </lineage>
</organism>
<comment type="similarity">
    <text evidence="1">Belongs to the Cu-Zn superoxide dismutase family.</text>
</comment>
<dbReference type="CDD" id="cd00305">
    <property type="entry name" value="Cu-Zn_Superoxide_Dismutase"/>
    <property type="match status" value="1"/>
</dbReference>
<gene>
    <name evidence="5" type="ordered locus">KNP414_03670</name>
</gene>
<proteinExistence type="inferred from homology"/>
<evidence type="ECO:0000313" key="6">
    <source>
        <dbReference type="Proteomes" id="UP000006620"/>
    </source>
</evidence>
<dbReference type="RefSeq" id="WP_013917366.1">
    <property type="nucleotide sequence ID" value="NC_015690.1"/>
</dbReference>
<feature type="signal peptide" evidence="3">
    <location>
        <begin position="1"/>
        <end position="27"/>
    </location>
</feature>
<dbReference type="InterPro" id="IPR036423">
    <property type="entry name" value="SOD-like_Cu/Zn_dom_sf"/>
</dbReference>
<keyword evidence="3" id="KW-0732">Signal</keyword>
<dbReference type="EMBL" id="CP002869">
    <property type="protein sequence ID" value="AEI42209.1"/>
    <property type="molecule type" value="Genomic_DNA"/>
</dbReference>
<dbReference type="AlphaFoldDB" id="F8FFI1"/>
<feature type="region of interest" description="Disordered" evidence="2">
    <location>
        <begin position="222"/>
        <end position="242"/>
    </location>
</feature>
<dbReference type="SUPFAM" id="SSF49329">
    <property type="entry name" value="Cu,Zn superoxide dismutase-like"/>
    <property type="match status" value="1"/>
</dbReference>
<reference evidence="6" key="1">
    <citation type="submission" date="2011-06" db="EMBL/GenBank/DDBJ databases">
        <title>Complete genome sequence of Paenibacillus mucilaginosus KNP414.</title>
        <authorList>
            <person name="Wang J."/>
            <person name="Hu S."/>
            <person name="Hu X."/>
            <person name="Zhang B."/>
            <person name="Dong D."/>
            <person name="Zhang S."/>
            <person name="Zhao K."/>
            <person name="Wu D."/>
        </authorList>
    </citation>
    <scope>NUCLEOTIDE SEQUENCE [LARGE SCALE GENOMIC DNA]</scope>
    <source>
        <strain evidence="6">KNP414</strain>
    </source>
</reference>
<dbReference type="Gene3D" id="2.60.40.200">
    <property type="entry name" value="Superoxide dismutase, copper/zinc binding domain"/>
    <property type="match status" value="1"/>
</dbReference>
<dbReference type="InterPro" id="IPR024134">
    <property type="entry name" value="SOD_Cu/Zn_/chaperone"/>
</dbReference>
<evidence type="ECO:0000256" key="1">
    <source>
        <dbReference type="ARBA" id="ARBA00010457"/>
    </source>
</evidence>
<dbReference type="PANTHER" id="PTHR10003">
    <property type="entry name" value="SUPEROXIDE DISMUTASE CU-ZN -RELATED"/>
    <property type="match status" value="1"/>
</dbReference>
<feature type="domain" description="Superoxide dismutase copper/zinc binding" evidence="4">
    <location>
        <begin position="113"/>
        <end position="240"/>
    </location>
</feature>
<accession>F8FFI1</accession>
<dbReference type="PRINTS" id="PR00068">
    <property type="entry name" value="CUZNDISMTASE"/>
</dbReference>
<dbReference type="KEGG" id="pms:KNP414_03670"/>
<dbReference type="Proteomes" id="UP000006620">
    <property type="component" value="Chromosome"/>
</dbReference>
<evidence type="ECO:0000259" key="4">
    <source>
        <dbReference type="Pfam" id="PF00080"/>
    </source>
</evidence>
<dbReference type="Pfam" id="PF00080">
    <property type="entry name" value="Sod_Cu"/>
    <property type="match status" value="1"/>
</dbReference>